<evidence type="ECO:0000313" key="1">
    <source>
        <dbReference type="EMBL" id="MBP3942758.1"/>
    </source>
</evidence>
<protein>
    <submittedName>
        <fullName evidence="1">DUF1573 domain-containing protein</fullName>
    </submittedName>
</protein>
<accession>A0A8T4HBP2</accession>
<name>A0A8T4HBP2_9SPHI</name>
<comment type="caution">
    <text evidence="1">The sequence shown here is derived from an EMBL/GenBank/DDBJ whole genome shotgun (WGS) entry which is preliminary data.</text>
</comment>
<dbReference type="PANTHER" id="PTHR37833:SF1">
    <property type="entry name" value="SIGNAL PEPTIDE PROTEIN"/>
    <property type="match status" value="1"/>
</dbReference>
<organism evidence="1 2">
    <name type="scientific">Rhinopithecimicrobium faecis</name>
    <dbReference type="NCBI Taxonomy" id="2820698"/>
    <lineage>
        <taxon>Bacteria</taxon>
        <taxon>Pseudomonadati</taxon>
        <taxon>Bacteroidota</taxon>
        <taxon>Sphingobacteriia</taxon>
        <taxon>Sphingobacteriales</taxon>
        <taxon>Sphingobacteriaceae</taxon>
        <taxon>Rhinopithecimicrobium</taxon>
    </lineage>
</organism>
<dbReference type="PANTHER" id="PTHR37833">
    <property type="entry name" value="LIPOPROTEIN-RELATED"/>
    <property type="match status" value="1"/>
</dbReference>
<sequence>MKLTHIVLHSVCGLFLFAACTSKSEKRNAAAQDTTEISTADTLASQATAFATIEFEEPIFNFNQVKEGEIVAHDYTFTNVGAVPLILSKVNASCGCTTPDFSKNPILPGQKGVVKVSFNSDGQVGMQQKIITVASNASNAITTVQLKGEVLKK</sequence>
<proteinExistence type="predicted"/>
<dbReference type="Proteomes" id="UP000679691">
    <property type="component" value="Unassembled WGS sequence"/>
</dbReference>
<dbReference type="InterPro" id="IPR011467">
    <property type="entry name" value="DUF1573"/>
</dbReference>
<evidence type="ECO:0000313" key="2">
    <source>
        <dbReference type="Proteomes" id="UP000679691"/>
    </source>
</evidence>
<dbReference type="EMBL" id="JAGKSB010000003">
    <property type="protein sequence ID" value="MBP3942758.1"/>
    <property type="molecule type" value="Genomic_DNA"/>
</dbReference>
<reference evidence="1" key="1">
    <citation type="submission" date="2021-03" db="EMBL/GenBank/DDBJ databases">
        <authorList>
            <person name="Lu T."/>
            <person name="Wang Q."/>
            <person name="Han X."/>
        </authorList>
    </citation>
    <scope>NUCLEOTIDE SEQUENCE</scope>
    <source>
        <strain evidence="1">WQ 2009</strain>
    </source>
</reference>
<gene>
    <name evidence="1" type="ORF">J5U18_04125</name>
</gene>
<keyword evidence="2" id="KW-1185">Reference proteome</keyword>
<dbReference type="Pfam" id="PF07610">
    <property type="entry name" value="DUF1573"/>
    <property type="match status" value="1"/>
</dbReference>
<dbReference type="InterPro" id="IPR013783">
    <property type="entry name" value="Ig-like_fold"/>
</dbReference>
<dbReference type="AlphaFoldDB" id="A0A8T4HBP2"/>
<dbReference type="Gene3D" id="2.60.40.10">
    <property type="entry name" value="Immunoglobulins"/>
    <property type="match status" value="1"/>
</dbReference>
<dbReference type="PROSITE" id="PS51257">
    <property type="entry name" value="PROKAR_LIPOPROTEIN"/>
    <property type="match status" value="1"/>
</dbReference>
<dbReference type="RefSeq" id="WP_353546239.1">
    <property type="nucleotide sequence ID" value="NZ_JAGKSB010000003.1"/>
</dbReference>